<comment type="caution">
    <text evidence="2">The sequence shown here is derived from an EMBL/GenBank/DDBJ whole genome shotgun (WGS) entry which is preliminary data.</text>
</comment>
<dbReference type="EMBL" id="ASPP01007997">
    <property type="protein sequence ID" value="ETO26233.1"/>
    <property type="molecule type" value="Genomic_DNA"/>
</dbReference>
<proteinExistence type="predicted"/>
<keyword evidence="3" id="KW-1185">Reference proteome</keyword>
<dbReference type="AlphaFoldDB" id="X6NJZ3"/>
<sequence length="213" mass="24862">MPTAAPKRLLVDPKTINLRSYQTYCQLQYIQTDPSTQLFHPIFSPVSSGFIVYITWFFFFLLKKKKKHSIKTCRQKEMRDEKEEMFADAILPASQRQQTGNRNAGDNKAFAHRKDEEDIPRSMSLEEALQLPPDHHLQVDIGRGILKKTFLPIEAVLDMKKINLYQPTFKRKDWSIDYVLVNFPVNHVKNYVLGKRGGLSDHFFIITEFNPTE</sequence>
<evidence type="ECO:0008006" key="4">
    <source>
        <dbReference type="Google" id="ProtNLM"/>
    </source>
</evidence>
<keyword evidence="1" id="KW-0812">Transmembrane</keyword>
<reference evidence="2 3" key="1">
    <citation type="journal article" date="2013" name="Curr. Biol.">
        <title>The Genome of the Foraminiferan Reticulomyxa filosa.</title>
        <authorList>
            <person name="Glockner G."/>
            <person name="Hulsmann N."/>
            <person name="Schleicher M."/>
            <person name="Noegel A.A."/>
            <person name="Eichinger L."/>
            <person name="Gallinger C."/>
            <person name="Pawlowski J."/>
            <person name="Sierra R."/>
            <person name="Euteneuer U."/>
            <person name="Pillet L."/>
            <person name="Moustafa A."/>
            <person name="Platzer M."/>
            <person name="Groth M."/>
            <person name="Szafranski K."/>
            <person name="Schliwa M."/>
        </authorList>
    </citation>
    <scope>NUCLEOTIDE SEQUENCE [LARGE SCALE GENOMIC DNA]</scope>
</reference>
<evidence type="ECO:0000313" key="3">
    <source>
        <dbReference type="Proteomes" id="UP000023152"/>
    </source>
</evidence>
<evidence type="ECO:0000256" key="1">
    <source>
        <dbReference type="SAM" id="Phobius"/>
    </source>
</evidence>
<evidence type="ECO:0000313" key="2">
    <source>
        <dbReference type="EMBL" id="ETO26233.1"/>
    </source>
</evidence>
<dbReference type="Proteomes" id="UP000023152">
    <property type="component" value="Unassembled WGS sequence"/>
</dbReference>
<gene>
    <name evidence="2" type="ORF">RFI_10901</name>
</gene>
<name>X6NJZ3_RETFI</name>
<protein>
    <recommendedName>
        <fullName evidence="4">Endonuclease/exonuclease/phosphatase domain-containing protein</fullName>
    </recommendedName>
</protein>
<feature type="transmembrane region" description="Helical" evidence="1">
    <location>
        <begin position="42"/>
        <end position="62"/>
    </location>
</feature>
<keyword evidence="1" id="KW-1133">Transmembrane helix</keyword>
<accession>X6NJZ3</accession>
<organism evidence="2 3">
    <name type="scientific">Reticulomyxa filosa</name>
    <dbReference type="NCBI Taxonomy" id="46433"/>
    <lineage>
        <taxon>Eukaryota</taxon>
        <taxon>Sar</taxon>
        <taxon>Rhizaria</taxon>
        <taxon>Retaria</taxon>
        <taxon>Foraminifera</taxon>
        <taxon>Monothalamids</taxon>
        <taxon>Reticulomyxidae</taxon>
        <taxon>Reticulomyxa</taxon>
    </lineage>
</organism>
<keyword evidence="1" id="KW-0472">Membrane</keyword>